<dbReference type="InterPro" id="IPR002035">
    <property type="entry name" value="VWF_A"/>
</dbReference>
<dbReference type="Pfam" id="PF13519">
    <property type="entry name" value="VWA_2"/>
    <property type="match status" value="1"/>
</dbReference>
<dbReference type="InterPro" id="IPR028992">
    <property type="entry name" value="Hedgehog/Intein_dom"/>
</dbReference>
<evidence type="ECO:0000259" key="1">
    <source>
        <dbReference type="PROSITE" id="PS50234"/>
    </source>
</evidence>
<dbReference type="InterPro" id="IPR036465">
    <property type="entry name" value="vWFA_dom_sf"/>
</dbReference>
<dbReference type="InterPro" id="IPR036844">
    <property type="entry name" value="Hint_dom_sf"/>
</dbReference>
<sequence>MLPRCVTNFAAVAGPGRLGEDQFMADVQGPTTETIDPTSNNPTSVSQTTMVETTNSNNNSVDDDGFDLSANLVTGNINNPINVVVAVDTSGSTSNLSGSDVDGDGVEDTYLEAQVYAAKQLFQAYVDAGYDPSEVTISLVDYSTNAQNYGPFSLDSVGQSDFEDVLDGMTSGGWTNYERALGAAGDAFTDAGADPNDNNLLVFMSDGRPRPGGQDIPGAAQTLEDDWNVDIAGIGVGDNSSLTALNQLDNTVGATKVSTGQELIDEIVKPLSAAELDYVEVVIEGVDEFGNPHTQTVQILPTDINPDTGQPYIKSNPSGWVLDSFPIDPDFPSGQNVEITVNSVFAEDPGNPGSGPQVVTTVHNLMVVPCFVLGTHIRTPEGQVRVEDLCVGDLVMTRDHGPQPVRWIGVSHVSAAQIARLPELRPVVIRQGALGKDRPAADLHVSRQHRVLVDDWRAALMFGVDDGVLVPAIAMCNDGSVAVDHASQGVTYYHIAFDRHEVIWSEGLETESFFPAARTVLAMTAAQRGELFTLFPELVTGGQPFEAARPQPATRAARILAQA</sequence>
<dbReference type="CDD" id="cd00198">
    <property type="entry name" value="vWFA"/>
    <property type="match status" value="1"/>
</dbReference>
<feature type="domain" description="VWFA" evidence="1">
    <location>
        <begin position="82"/>
        <end position="271"/>
    </location>
</feature>
<dbReference type="PROSITE" id="PS50234">
    <property type="entry name" value="VWFA"/>
    <property type="match status" value="1"/>
</dbReference>
<dbReference type="Pfam" id="PF13403">
    <property type="entry name" value="Hint_2"/>
    <property type="match status" value="1"/>
</dbReference>
<dbReference type="KEGG" id="thas:C6Y53_11015"/>
<evidence type="ECO:0000313" key="2">
    <source>
        <dbReference type="EMBL" id="AVO38184.1"/>
    </source>
</evidence>
<proteinExistence type="predicted"/>
<evidence type="ECO:0000313" key="3">
    <source>
        <dbReference type="Proteomes" id="UP000237655"/>
    </source>
</evidence>
<dbReference type="Gene3D" id="3.40.50.410">
    <property type="entry name" value="von Willebrand factor, type A domain"/>
    <property type="match status" value="1"/>
</dbReference>
<protein>
    <submittedName>
        <fullName evidence="2">VWA domain-containing protein</fullName>
    </submittedName>
</protein>
<dbReference type="InterPro" id="IPR006141">
    <property type="entry name" value="Intein_N"/>
</dbReference>
<reference evidence="3" key="1">
    <citation type="submission" date="2018-03" db="EMBL/GenBank/DDBJ databases">
        <title>Genomic analysis of the strain SH-1 isolated from shrimp intestine.</title>
        <authorList>
            <person name="Kim Y.-S."/>
            <person name="Kim S.-E."/>
            <person name="Kim K.-H."/>
        </authorList>
    </citation>
    <scope>NUCLEOTIDE SEQUENCE [LARGE SCALE GENOMIC DNA]</scope>
    <source>
        <strain evidence="3">SH-1</strain>
    </source>
</reference>
<dbReference type="Proteomes" id="UP000237655">
    <property type="component" value="Chromosome"/>
</dbReference>
<dbReference type="SMART" id="SM00327">
    <property type="entry name" value="VWA"/>
    <property type="match status" value="1"/>
</dbReference>
<dbReference type="AlphaFoldDB" id="A0A2S0MQN5"/>
<gene>
    <name evidence="2" type="ORF">C6Y53_11015</name>
</gene>
<dbReference type="GO" id="GO:0016539">
    <property type="term" value="P:intein-mediated protein splicing"/>
    <property type="evidence" value="ECO:0007669"/>
    <property type="project" value="InterPro"/>
</dbReference>
<keyword evidence="3" id="KW-1185">Reference proteome</keyword>
<dbReference type="SUPFAM" id="SSF53300">
    <property type="entry name" value="vWA-like"/>
    <property type="match status" value="1"/>
</dbReference>
<dbReference type="Gene3D" id="2.170.16.10">
    <property type="entry name" value="Hedgehog/Intein (Hint) domain"/>
    <property type="match status" value="1"/>
</dbReference>
<dbReference type="PROSITE" id="PS50817">
    <property type="entry name" value="INTEIN_N_TER"/>
    <property type="match status" value="1"/>
</dbReference>
<accession>A0A2S0MQN5</accession>
<dbReference type="EMBL" id="CP027665">
    <property type="protein sequence ID" value="AVO38184.1"/>
    <property type="molecule type" value="Genomic_DNA"/>
</dbReference>
<dbReference type="SUPFAM" id="SSF51294">
    <property type="entry name" value="Hedgehog/intein (Hint) domain"/>
    <property type="match status" value="1"/>
</dbReference>
<name>A0A2S0MQN5_9RHOB</name>
<organism evidence="2 3">
    <name type="scientific">Pukyongiella litopenaei</name>
    <dbReference type="NCBI Taxonomy" id="2605946"/>
    <lineage>
        <taxon>Bacteria</taxon>
        <taxon>Pseudomonadati</taxon>
        <taxon>Pseudomonadota</taxon>
        <taxon>Alphaproteobacteria</taxon>
        <taxon>Rhodobacterales</taxon>
        <taxon>Paracoccaceae</taxon>
        <taxon>Pukyongiella</taxon>
    </lineage>
</organism>